<evidence type="ECO:0000313" key="2">
    <source>
        <dbReference type="EMBL" id="CAB9525919.1"/>
    </source>
</evidence>
<feature type="region of interest" description="Disordered" evidence="1">
    <location>
        <begin position="285"/>
        <end position="333"/>
    </location>
</feature>
<feature type="compositionally biased region" description="Polar residues" evidence="1">
    <location>
        <begin position="311"/>
        <end position="323"/>
    </location>
</feature>
<gene>
    <name evidence="2" type="ORF">SEMRO_1748_G295140.1</name>
</gene>
<evidence type="ECO:0000313" key="3">
    <source>
        <dbReference type="Proteomes" id="UP001153069"/>
    </source>
</evidence>
<evidence type="ECO:0000256" key="1">
    <source>
        <dbReference type="SAM" id="MobiDB-lite"/>
    </source>
</evidence>
<protein>
    <submittedName>
        <fullName evidence="2">Uncharacterized protein</fullName>
    </submittedName>
</protein>
<proteinExistence type="predicted"/>
<reference evidence="2" key="1">
    <citation type="submission" date="2020-06" db="EMBL/GenBank/DDBJ databases">
        <authorList>
            <consortium name="Plant Systems Biology data submission"/>
        </authorList>
    </citation>
    <scope>NUCLEOTIDE SEQUENCE</scope>
    <source>
        <strain evidence="2">D6</strain>
    </source>
</reference>
<dbReference type="EMBL" id="CAICTM010001746">
    <property type="protein sequence ID" value="CAB9525919.1"/>
    <property type="molecule type" value="Genomic_DNA"/>
</dbReference>
<name>A0A9N8EUU8_9STRA</name>
<sequence>MRLSRRKKVLVLGASRAAYVRQSNSIEQTVADIASRTSIGKTFQGGFESSFGRDLIRLCLTEIICNVDCFAMSLQYGVDFDPYYHVRGNFNKTKFLDTLLEQHKANCGETNGELEHIQRAPSLRFQQVIMDYNWLLSGWDRKSWRPQLFDTVLPAFVERDLLELEDTPDLPCGIFLPFSLHVCQQLVDAFEKLKDFFSISFMRKNEMKKLSLWRGTNAIPDKTYQHVFEKDPRQEDSYCTFVMGAVLGSEEVVPKEHLLEVLDCLEDFDQIRFVRLRPLKPDEIGTGGWTGLKEKDKVKNGIRPTRKTKKQPATNSNGSPTSSEKTKRRKTHR</sequence>
<dbReference type="OrthoDB" id="45460at2759"/>
<dbReference type="AlphaFoldDB" id="A0A9N8EUU8"/>
<comment type="caution">
    <text evidence="2">The sequence shown here is derived from an EMBL/GenBank/DDBJ whole genome shotgun (WGS) entry which is preliminary data.</text>
</comment>
<accession>A0A9N8EUU8</accession>
<organism evidence="2 3">
    <name type="scientific">Seminavis robusta</name>
    <dbReference type="NCBI Taxonomy" id="568900"/>
    <lineage>
        <taxon>Eukaryota</taxon>
        <taxon>Sar</taxon>
        <taxon>Stramenopiles</taxon>
        <taxon>Ochrophyta</taxon>
        <taxon>Bacillariophyta</taxon>
        <taxon>Bacillariophyceae</taxon>
        <taxon>Bacillariophycidae</taxon>
        <taxon>Naviculales</taxon>
        <taxon>Naviculaceae</taxon>
        <taxon>Seminavis</taxon>
    </lineage>
</organism>
<dbReference type="Proteomes" id="UP001153069">
    <property type="component" value="Unassembled WGS sequence"/>
</dbReference>
<keyword evidence="3" id="KW-1185">Reference proteome</keyword>